<dbReference type="CDD" id="cd00038">
    <property type="entry name" value="CAP_ED"/>
    <property type="match status" value="1"/>
</dbReference>
<keyword evidence="3" id="KW-1185">Reference proteome</keyword>
<gene>
    <name evidence="2" type="ORF">GF1_09380</name>
</gene>
<dbReference type="AlphaFoldDB" id="A0A915XJD4"/>
<evidence type="ECO:0000259" key="1">
    <source>
        <dbReference type="PROSITE" id="PS50042"/>
    </source>
</evidence>
<dbReference type="GO" id="GO:0003700">
    <property type="term" value="F:DNA-binding transcription factor activity"/>
    <property type="evidence" value="ECO:0007669"/>
    <property type="project" value="TreeGrafter"/>
</dbReference>
<evidence type="ECO:0000313" key="2">
    <source>
        <dbReference type="EMBL" id="BCO08562.1"/>
    </source>
</evidence>
<proteinExistence type="predicted"/>
<dbReference type="PROSITE" id="PS50042">
    <property type="entry name" value="CNMP_BINDING_3"/>
    <property type="match status" value="1"/>
</dbReference>
<protein>
    <recommendedName>
        <fullName evidence="1">Cyclic nucleotide-binding domain-containing protein</fullName>
    </recommendedName>
</protein>
<dbReference type="Pfam" id="PF00027">
    <property type="entry name" value="cNMP_binding"/>
    <property type="match status" value="1"/>
</dbReference>
<dbReference type="PANTHER" id="PTHR24567:SF74">
    <property type="entry name" value="HTH-TYPE TRANSCRIPTIONAL REGULATOR ARCR"/>
    <property type="match status" value="1"/>
</dbReference>
<dbReference type="InterPro" id="IPR000595">
    <property type="entry name" value="cNMP-bd_dom"/>
</dbReference>
<dbReference type="Proteomes" id="UP001063350">
    <property type="component" value="Chromosome"/>
</dbReference>
<dbReference type="PROSITE" id="PS00889">
    <property type="entry name" value="CNMP_BINDING_2"/>
    <property type="match status" value="1"/>
</dbReference>
<reference evidence="2" key="1">
    <citation type="submission" date="2020-12" db="EMBL/GenBank/DDBJ databases">
        <title>Desulfobium dissulfuricans gen. nov., sp. nov., a novel mesophilic, sulfate-reducing bacterium isolated from a deep-sea hydrothermal vent.</title>
        <authorList>
            <person name="Hashimoto Y."/>
            <person name="Tame A."/>
            <person name="Sawayama S."/>
            <person name="Miyazaki J."/>
            <person name="Takai K."/>
            <person name="Nakagawa S."/>
        </authorList>
    </citation>
    <scope>NUCLEOTIDE SEQUENCE</scope>
    <source>
        <strain evidence="2">GF1</strain>
    </source>
</reference>
<organism evidence="2 3">
    <name type="scientific">Desulfolithobacter dissulfuricans</name>
    <dbReference type="NCBI Taxonomy" id="2795293"/>
    <lineage>
        <taxon>Bacteria</taxon>
        <taxon>Pseudomonadati</taxon>
        <taxon>Thermodesulfobacteriota</taxon>
        <taxon>Desulfobulbia</taxon>
        <taxon>Desulfobulbales</taxon>
        <taxon>Desulfobulbaceae</taxon>
        <taxon>Desulfolithobacter</taxon>
    </lineage>
</organism>
<dbReference type="PANTHER" id="PTHR24567">
    <property type="entry name" value="CRP FAMILY TRANSCRIPTIONAL REGULATORY PROTEIN"/>
    <property type="match status" value="1"/>
</dbReference>
<dbReference type="InterPro" id="IPR050397">
    <property type="entry name" value="Env_Response_Regulators"/>
</dbReference>
<evidence type="ECO:0000313" key="3">
    <source>
        <dbReference type="Proteomes" id="UP001063350"/>
    </source>
</evidence>
<dbReference type="SUPFAM" id="SSF51206">
    <property type="entry name" value="cAMP-binding domain-like"/>
    <property type="match status" value="1"/>
</dbReference>
<dbReference type="InterPro" id="IPR018488">
    <property type="entry name" value="cNMP-bd_CS"/>
</dbReference>
<dbReference type="GO" id="GO:0005829">
    <property type="term" value="C:cytosol"/>
    <property type="evidence" value="ECO:0007669"/>
    <property type="project" value="TreeGrafter"/>
</dbReference>
<name>A0A915XJD4_9BACT</name>
<dbReference type="Gene3D" id="2.60.120.10">
    <property type="entry name" value="Jelly Rolls"/>
    <property type="match status" value="1"/>
</dbReference>
<sequence>MEAEDLRGYHAELTETEERTRDFILSLPLFDAFKIDELDILARHMNYAEIKRGEYLFTEGEKGDYMCFVVRGLLDVLKKSIDGDYRVIARLGKGNTIGEMSIIDKAPRSASVIARQPSVVLILTKKGFEILTQRYPSIGITLLKKIMRLLSLNMRRTSSRLADKLPS</sequence>
<dbReference type="InterPro" id="IPR018490">
    <property type="entry name" value="cNMP-bd_dom_sf"/>
</dbReference>
<accession>A0A915XJD4</accession>
<dbReference type="EMBL" id="AP024233">
    <property type="protein sequence ID" value="BCO08562.1"/>
    <property type="molecule type" value="Genomic_DNA"/>
</dbReference>
<dbReference type="KEGG" id="ddu:GF1_09380"/>
<dbReference type="RefSeq" id="WP_267928467.1">
    <property type="nucleotide sequence ID" value="NZ_AP024233.1"/>
</dbReference>
<feature type="domain" description="Cyclic nucleotide-binding" evidence="1">
    <location>
        <begin position="29"/>
        <end position="131"/>
    </location>
</feature>
<dbReference type="SMART" id="SM00100">
    <property type="entry name" value="cNMP"/>
    <property type="match status" value="1"/>
</dbReference>
<dbReference type="InterPro" id="IPR014710">
    <property type="entry name" value="RmlC-like_jellyroll"/>
</dbReference>